<dbReference type="Proteomes" id="UP000502894">
    <property type="component" value="Chromosome"/>
</dbReference>
<dbReference type="InterPro" id="IPR052746">
    <property type="entry name" value="MlaB_ABC_Transporter"/>
</dbReference>
<protein>
    <recommendedName>
        <fullName evidence="1">STAS domain-containing protein</fullName>
    </recommendedName>
</protein>
<dbReference type="EMBL" id="AP022839">
    <property type="protein sequence ID" value="BCA95069.1"/>
    <property type="molecule type" value="Genomic_DNA"/>
</dbReference>
<evidence type="ECO:0000313" key="2">
    <source>
        <dbReference type="EMBL" id="BCA95069.1"/>
    </source>
</evidence>
<dbReference type="PANTHER" id="PTHR35849:SF2">
    <property type="entry name" value="BLR2341 PROTEIN"/>
    <property type="match status" value="1"/>
</dbReference>
<dbReference type="AlphaFoldDB" id="A0A6F8T3P8"/>
<dbReference type="PROSITE" id="PS50801">
    <property type="entry name" value="STAS"/>
    <property type="match status" value="1"/>
</dbReference>
<dbReference type="Pfam" id="PF13466">
    <property type="entry name" value="STAS_2"/>
    <property type="match status" value="1"/>
</dbReference>
<name>A0A6F8T3P8_9GAMM</name>
<dbReference type="InterPro" id="IPR058548">
    <property type="entry name" value="MlaB-like_STAS"/>
</dbReference>
<proteinExistence type="predicted"/>
<feature type="domain" description="STAS" evidence="1">
    <location>
        <begin position="14"/>
        <end position="95"/>
    </location>
</feature>
<gene>
    <name evidence="2" type="primary">rsbV</name>
    <name evidence="2" type="ORF">TUM19329_14300</name>
</gene>
<evidence type="ECO:0000313" key="3">
    <source>
        <dbReference type="Proteomes" id="UP000502894"/>
    </source>
</evidence>
<organism evidence="2 3">
    <name type="scientific">Legionella antarctica</name>
    <dbReference type="NCBI Taxonomy" id="2708020"/>
    <lineage>
        <taxon>Bacteria</taxon>
        <taxon>Pseudomonadati</taxon>
        <taxon>Pseudomonadota</taxon>
        <taxon>Gammaproteobacteria</taxon>
        <taxon>Legionellales</taxon>
        <taxon>Legionellaceae</taxon>
        <taxon>Legionella</taxon>
    </lineage>
</organism>
<sequence>MIVELIKFKPGPVLTFKSVISVRAKLYAALMDDKSDRFCLDLSDVMHCDSAGLALLIEASKLCKQNNKILQVIGVSPETQSLAEFCGVKSILEPV</sequence>
<dbReference type="CDD" id="cd07043">
    <property type="entry name" value="STAS_anti-anti-sigma_factors"/>
    <property type="match status" value="1"/>
</dbReference>
<keyword evidence="3" id="KW-1185">Reference proteome</keyword>
<evidence type="ECO:0000259" key="1">
    <source>
        <dbReference type="PROSITE" id="PS50801"/>
    </source>
</evidence>
<reference evidence="2" key="1">
    <citation type="journal article" date="2020" name="Microbiol. Resour. Announc.">
        <title>Complete Genome Sequence of Novel Psychrotolerant Legionella Strain TUM19329, Isolated from Antarctic Lake Sediment.</title>
        <authorList>
            <person name="Shimada S."/>
            <person name="Nakai R."/>
            <person name="Aoki K."/>
            <person name="Shimoeda N."/>
            <person name="Ohno G."/>
            <person name="Miyazaki Y."/>
            <person name="Kudoh S."/>
            <person name="Imura S."/>
            <person name="Watanabe K."/>
            <person name="Ishii Y."/>
            <person name="Tateda K."/>
        </authorList>
    </citation>
    <scope>NUCLEOTIDE SEQUENCE [LARGE SCALE GENOMIC DNA]</scope>
    <source>
        <strain evidence="2">TUM19329</strain>
    </source>
</reference>
<dbReference type="InterPro" id="IPR002645">
    <property type="entry name" value="STAS_dom"/>
</dbReference>
<dbReference type="KEGG" id="lant:TUM19329_14300"/>
<dbReference type="Gene3D" id="3.30.750.24">
    <property type="entry name" value="STAS domain"/>
    <property type="match status" value="1"/>
</dbReference>
<accession>A0A6F8T3P8</accession>
<dbReference type="PANTHER" id="PTHR35849">
    <property type="entry name" value="BLR2341 PROTEIN"/>
    <property type="match status" value="1"/>
</dbReference>
<dbReference type="SUPFAM" id="SSF52091">
    <property type="entry name" value="SpoIIaa-like"/>
    <property type="match status" value="1"/>
</dbReference>
<dbReference type="InterPro" id="IPR036513">
    <property type="entry name" value="STAS_dom_sf"/>
</dbReference>